<evidence type="ECO:0000256" key="2">
    <source>
        <dbReference type="ARBA" id="ARBA00023125"/>
    </source>
</evidence>
<dbReference type="PANTHER" id="PTHR43132">
    <property type="entry name" value="ARSENICAL RESISTANCE OPERON REPRESSOR ARSR-RELATED"/>
    <property type="match status" value="1"/>
</dbReference>
<dbReference type="GO" id="GO:0003677">
    <property type="term" value="F:DNA binding"/>
    <property type="evidence" value="ECO:0007669"/>
    <property type="project" value="UniProtKB-KW"/>
</dbReference>
<protein>
    <submittedName>
        <fullName evidence="5">DNA-binding transcriptional ArsR family regulator</fullName>
    </submittedName>
</protein>
<reference evidence="5 6" key="1">
    <citation type="submission" date="2020-08" db="EMBL/GenBank/DDBJ databases">
        <title>Genomic Encyclopedia of Type Strains, Phase IV (KMG-IV): sequencing the most valuable type-strain genomes for metagenomic binning, comparative biology and taxonomic classification.</title>
        <authorList>
            <person name="Goeker M."/>
        </authorList>
    </citation>
    <scope>NUCLEOTIDE SEQUENCE [LARGE SCALE GENOMIC DNA]</scope>
    <source>
        <strain evidence="5 6">DSM 19371</strain>
    </source>
</reference>
<evidence type="ECO:0000313" key="5">
    <source>
        <dbReference type="EMBL" id="MBB4149770.1"/>
    </source>
</evidence>
<keyword evidence="3" id="KW-0804">Transcription</keyword>
<dbReference type="InterPro" id="IPR036390">
    <property type="entry name" value="WH_DNA-bd_sf"/>
</dbReference>
<evidence type="ECO:0000313" key="6">
    <source>
        <dbReference type="Proteomes" id="UP000590524"/>
    </source>
</evidence>
<dbReference type="InterPro" id="IPR036388">
    <property type="entry name" value="WH-like_DNA-bd_sf"/>
</dbReference>
<evidence type="ECO:0000256" key="1">
    <source>
        <dbReference type="ARBA" id="ARBA00023015"/>
    </source>
</evidence>
<keyword evidence="2 5" id="KW-0238">DNA-binding</keyword>
<dbReference type="AlphaFoldDB" id="A0A7W6PVT7"/>
<feature type="domain" description="HTH arsR-type" evidence="4">
    <location>
        <begin position="41"/>
        <end position="137"/>
    </location>
</feature>
<dbReference type="InterPro" id="IPR011991">
    <property type="entry name" value="ArsR-like_HTH"/>
</dbReference>
<dbReference type="InterPro" id="IPR001845">
    <property type="entry name" value="HTH_ArsR_DNA-bd_dom"/>
</dbReference>
<dbReference type="PANTHER" id="PTHR43132:SF2">
    <property type="entry name" value="ARSENICAL RESISTANCE OPERON REPRESSOR ARSR-RELATED"/>
    <property type="match status" value="1"/>
</dbReference>
<evidence type="ECO:0000259" key="4">
    <source>
        <dbReference type="PROSITE" id="PS50987"/>
    </source>
</evidence>
<dbReference type="InterPro" id="IPR051011">
    <property type="entry name" value="Metal_resp_trans_reg"/>
</dbReference>
<dbReference type="EMBL" id="JACIEU010000014">
    <property type="protein sequence ID" value="MBB4149770.1"/>
    <property type="molecule type" value="Genomic_DNA"/>
</dbReference>
<dbReference type="PROSITE" id="PS50987">
    <property type="entry name" value="HTH_ARSR_2"/>
    <property type="match status" value="1"/>
</dbReference>
<proteinExistence type="predicted"/>
<dbReference type="RefSeq" id="WP_223178313.1">
    <property type="nucleotide sequence ID" value="NZ_JACIEU010000014.1"/>
</dbReference>
<sequence>MAFDFLFQRTSQRTSAGTFLIWLTDLSVTNRLTGWDGSLIVWPMDSSAMVEALAALGQPTRHDIYRLLARAPEGLPAGEIARHLNVAANTLSSHLGILSRAHLVSSRRAGKQVIYRADTAAASSISTYLNGLASVTP</sequence>
<evidence type="ECO:0000256" key="3">
    <source>
        <dbReference type="ARBA" id="ARBA00023163"/>
    </source>
</evidence>
<accession>A0A7W6PVT7</accession>
<dbReference type="GO" id="GO:0003700">
    <property type="term" value="F:DNA-binding transcription factor activity"/>
    <property type="evidence" value="ECO:0007669"/>
    <property type="project" value="InterPro"/>
</dbReference>
<dbReference type="SMART" id="SM00418">
    <property type="entry name" value="HTH_ARSR"/>
    <property type="match status" value="1"/>
</dbReference>
<dbReference type="Proteomes" id="UP000590524">
    <property type="component" value="Unassembled WGS sequence"/>
</dbReference>
<comment type="caution">
    <text evidence="5">The sequence shown here is derived from an EMBL/GenBank/DDBJ whole genome shotgun (WGS) entry which is preliminary data.</text>
</comment>
<dbReference type="Pfam" id="PF12840">
    <property type="entry name" value="HTH_20"/>
    <property type="match status" value="1"/>
</dbReference>
<gene>
    <name evidence="5" type="ORF">GGQ90_003562</name>
</gene>
<dbReference type="Gene3D" id="1.10.10.10">
    <property type="entry name" value="Winged helix-like DNA-binding domain superfamily/Winged helix DNA-binding domain"/>
    <property type="match status" value="1"/>
</dbReference>
<dbReference type="SUPFAM" id="SSF46785">
    <property type="entry name" value="Winged helix' DNA-binding domain"/>
    <property type="match status" value="1"/>
</dbReference>
<name>A0A7W6PVT7_9SPHN</name>
<dbReference type="NCBIfam" id="NF033788">
    <property type="entry name" value="HTH_metalloreg"/>
    <property type="match status" value="1"/>
</dbReference>
<keyword evidence="1" id="KW-0805">Transcription regulation</keyword>
<dbReference type="PRINTS" id="PR00778">
    <property type="entry name" value="HTHARSR"/>
</dbReference>
<keyword evidence="6" id="KW-1185">Reference proteome</keyword>
<dbReference type="CDD" id="cd00090">
    <property type="entry name" value="HTH_ARSR"/>
    <property type="match status" value="1"/>
</dbReference>
<organism evidence="5 6">
    <name type="scientific">Sphingobium scionense</name>
    <dbReference type="NCBI Taxonomy" id="1404341"/>
    <lineage>
        <taxon>Bacteria</taxon>
        <taxon>Pseudomonadati</taxon>
        <taxon>Pseudomonadota</taxon>
        <taxon>Alphaproteobacteria</taxon>
        <taxon>Sphingomonadales</taxon>
        <taxon>Sphingomonadaceae</taxon>
        <taxon>Sphingobium</taxon>
    </lineage>
</organism>